<evidence type="ECO:0000313" key="2">
    <source>
        <dbReference type="Proteomes" id="UP000036938"/>
    </source>
</evidence>
<gene>
    <name evidence="1" type="ORF">ATO11_05465</name>
</gene>
<dbReference type="STRING" id="1317121.ATO11_05465"/>
<evidence type="ECO:0000313" key="1">
    <source>
        <dbReference type="EMBL" id="KNG94833.1"/>
    </source>
</evidence>
<dbReference type="InterPro" id="IPR024787">
    <property type="entry name" value="EcsC"/>
</dbReference>
<sequence>MDDNSVDVVEIPADLEAELAALARRYERADGLGLQVLNFIGDQAEAQVARLPVNVRDRLEQATLRALKAAMGAAHGTRDIGGSAAPWLDKVAATLSGAAGGFGGVPSALMELPVTTTLLLRAIQNVAVEHGYDPRAADVERDCLLVLAAKGPLAGEEDEGVDLGFLTARVAVSGTAVNALLARVAPRLAAALGQKLAAQAVPVVGAMTGAATNYAYVSYYQELAQVIFRLRKLSEERELPREVLVADLRMRLERAPVRRG</sequence>
<name>A0A0L1JTU6_9RHOB</name>
<dbReference type="Proteomes" id="UP000036938">
    <property type="component" value="Unassembled WGS sequence"/>
</dbReference>
<dbReference type="Pfam" id="PF12787">
    <property type="entry name" value="EcsC"/>
    <property type="match status" value="1"/>
</dbReference>
<dbReference type="AlphaFoldDB" id="A0A0L1JTU6"/>
<dbReference type="PANTHER" id="PTHR41260">
    <property type="entry name" value="PROTEIN ECSC"/>
    <property type="match status" value="1"/>
</dbReference>
<dbReference type="OrthoDB" id="7569638at2"/>
<comment type="caution">
    <text evidence="1">The sequence shown here is derived from an EMBL/GenBank/DDBJ whole genome shotgun (WGS) entry which is preliminary data.</text>
</comment>
<dbReference type="EMBL" id="AQQZ01000002">
    <property type="protein sequence ID" value="KNG94833.1"/>
    <property type="molecule type" value="Genomic_DNA"/>
</dbReference>
<organism evidence="1 2">
    <name type="scientific">Pseudaestuariivita atlantica</name>
    <dbReference type="NCBI Taxonomy" id="1317121"/>
    <lineage>
        <taxon>Bacteria</taxon>
        <taxon>Pseudomonadati</taxon>
        <taxon>Pseudomonadota</taxon>
        <taxon>Alphaproteobacteria</taxon>
        <taxon>Rhodobacterales</taxon>
        <taxon>Paracoccaceae</taxon>
        <taxon>Pseudaestuariivita</taxon>
    </lineage>
</organism>
<dbReference type="RefSeq" id="WP_050529821.1">
    <property type="nucleotide sequence ID" value="NZ_AQQZ01000002.1"/>
</dbReference>
<proteinExistence type="predicted"/>
<dbReference type="PANTHER" id="PTHR41260:SF1">
    <property type="entry name" value="PROTEIN ECSC"/>
    <property type="match status" value="1"/>
</dbReference>
<keyword evidence="2" id="KW-1185">Reference proteome</keyword>
<accession>A0A0L1JTU6</accession>
<protein>
    <submittedName>
        <fullName evidence="1">Protein EcsC</fullName>
    </submittedName>
</protein>
<reference evidence="1 2" key="1">
    <citation type="journal article" date="2015" name="Int. J. Syst. Evol. Microbiol.">
        <title>Aestuariivita atlantica sp. nov., isolated from deep sea sediment of the Atlantic Ocean.</title>
        <authorList>
            <person name="Li G."/>
            <person name="Lai Q."/>
            <person name="Du Y."/>
            <person name="Liu X."/>
            <person name="Sun F."/>
            <person name="Shao Z."/>
        </authorList>
    </citation>
    <scope>NUCLEOTIDE SEQUENCE [LARGE SCALE GENOMIC DNA]</scope>
    <source>
        <strain evidence="1 2">22II-S11-z3</strain>
    </source>
</reference>